<gene>
    <name evidence="2" type="ORF">HNQ50_004356</name>
</gene>
<protein>
    <submittedName>
        <fullName evidence="2">CHAD domain-containing protein</fullName>
    </submittedName>
</protein>
<keyword evidence="3" id="KW-1185">Reference proteome</keyword>
<dbReference type="Proteomes" id="UP000543030">
    <property type="component" value="Unassembled WGS sequence"/>
</dbReference>
<dbReference type="InterPro" id="IPR038186">
    <property type="entry name" value="CHAD_dom_sf"/>
</dbReference>
<feature type="domain" description="CHAD" evidence="1">
    <location>
        <begin position="1"/>
        <end position="256"/>
    </location>
</feature>
<name>A0A840RM43_9NEIS</name>
<dbReference type="RefSeq" id="WP_184103365.1">
    <property type="nucleotide sequence ID" value="NZ_JACHHN010000012.1"/>
</dbReference>
<sequence length="265" mass="30104">MGKRKQWFRQQDKAATHLVKLHRQLRKKPDETALHQFRIGLRSLRIQLFALAPQLEEALASMKAAGNATNALRDRDALLGLIVDWPPELTAPLITQINAETPAPEDAPTILRLKGFDKTMRRLPLLLKRRMPGKHQLRQRIRHSARQLRHQSTARLQQLTPQTAPERWHDARITVKKLRYLHEHLATWLPGRWRNLASAAKPAQEALGQLHDLDVLAADFGSGFSPALTVYWQEQRAHALARADSTAQTLLHALTHQPPTASAHT</sequence>
<evidence type="ECO:0000313" key="2">
    <source>
        <dbReference type="EMBL" id="MBB5193598.1"/>
    </source>
</evidence>
<dbReference type="PANTHER" id="PTHR39339:SF1">
    <property type="entry name" value="CHAD DOMAIN-CONTAINING PROTEIN"/>
    <property type="match status" value="1"/>
</dbReference>
<dbReference type="Gene3D" id="1.40.20.10">
    <property type="entry name" value="CHAD domain"/>
    <property type="match status" value="1"/>
</dbReference>
<accession>A0A840RM43</accession>
<organism evidence="2 3">
    <name type="scientific">Silvimonas terrae</name>
    <dbReference type="NCBI Taxonomy" id="300266"/>
    <lineage>
        <taxon>Bacteria</taxon>
        <taxon>Pseudomonadati</taxon>
        <taxon>Pseudomonadota</taxon>
        <taxon>Betaproteobacteria</taxon>
        <taxon>Neisseriales</taxon>
        <taxon>Chitinibacteraceae</taxon>
        <taxon>Silvimonas</taxon>
    </lineage>
</organism>
<dbReference type="InterPro" id="IPR007899">
    <property type="entry name" value="CHAD_dom"/>
</dbReference>
<reference evidence="2 3" key="1">
    <citation type="submission" date="2020-08" db="EMBL/GenBank/DDBJ databases">
        <title>Genomic Encyclopedia of Type Strains, Phase IV (KMG-IV): sequencing the most valuable type-strain genomes for metagenomic binning, comparative biology and taxonomic classification.</title>
        <authorList>
            <person name="Goeker M."/>
        </authorList>
    </citation>
    <scope>NUCLEOTIDE SEQUENCE [LARGE SCALE GENOMIC DNA]</scope>
    <source>
        <strain evidence="2 3">DSM 18233</strain>
    </source>
</reference>
<dbReference type="Pfam" id="PF05235">
    <property type="entry name" value="CHAD"/>
    <property type="match status" value="1"/>
</dbReference>
<proteinExistence type="predicted"/>
<dbReference type="SMART" id="SM00880">
    <property type="entry name" value="CHAD"/>
    <property type="match status" value="1"/>
</dbReference>
<dbReference type="EMBL" id="JACHHN010000012">
    <property type="protein sequence ID" value="MBB5193598.1"/>
    <property type="molecule type" value="Genomic_DNA"/>
</dbReference>
<dbReference type="PROSITE" id="PS51708">
    <property type="entry name" value="CHAD"/>
    <property type="match status" value="1"/>
</dbReference>
<evidence type="ECO:0000313" key="3">
    <source>
        <dbReference type="Proteomes" id="UP000543030"/>
    </source>
</evidence>
<dbReference type="PANTHER" id="PTHR39339">
    <property type="entry name" value="SLR1444 PROTEIN"/>
    <property type="match status" value="1"/>
</dbReference>
<evidence type="ECO:0000259" key="1">
    <source>
        <dbReference type="PROSITE" id="PS51708"/>
    </source>
</evidence>
<dbReference type="AlphaFoldDB" id="A0A840RM43"/>
<comment type="caution">
    <text evidence="2">The sequence shown here is derived from an EMBL/GenBank/DDBJ whole genome shotgun (WGS) entry which is preliminary data.</text>
</comment>